<organism evidence="2 3">
    <name type="scientific">Trypanosoma cruzi Dm28c</name>
    <dbReference type="NCBI Taxonomy" id="1416333"/>
    <lineage>
        <taxon>Eukaryota</taxon>
        <taxon>Discoba</taxon>
        <taxon>Euglenozoa</taxon>
        <taxon>Kinetoplastea</taxon>
        <taxon>Metakinetoplastina</taxon>
        <taxon>Trypanosomatida</taxon>
        <taxon>Trypanosomatidae</taxon>
        <taxon>Trypanosoma</taxon>
        <taxon>Schizotrypanum</taxon>
    </lineage>
</organism>
<comment type="caution">
    <text evidence="2">The sequence shown here is derived from an EMBL/GenBank/DDBJ whole genome shotgun (WGS) entry which is preliminary data.</text>
</comment>
<feature type="region of interest" description="Disordered" evidence="1">
    <location>
        <begin position="52"/>
        <end position="74"/>
    </location>
</feature>
<protein>
    <submittedName>
        <fullName evidence="2">Uncharacterized protein</fullName>
    </submittedName>
</protein>
<feature type="region of interest" description="Disordered" evidence="1">
    <location>
        <begin position="134"/>
        <end position="156"/>
    </location>
</feature>
<evidence type="ECO:0000313" key="2">
    <source>
        <dbReference type="EMBL" id="ESS64502.1"/>
    </source>
</evidence>
<dbReference type="Proteomes" id="UP000017861">
    <property type="component" value="Unassembled WGS sequence"/>
</dbReference>
<dbReference type="EMBL" id="AYLP01000088">
    <property type="protein sequence ID" value="ESS64502.1"/>
    <property type="molecule type" value="Genomic_DNA"/>
</dbReference>
<name>V5BEM8_TRYCR</name>
<feature type="region of interest" description="Disordered" evidence="1">
    <location>
        <begin position="1"/>
        <end position="25"/>
    </location>
</feature>
<proteinExistence type="predicted"/>
<dbReference type="AlphaFoldDB" id="V5BEM8"/>
<reference evidence="2 3" key="1">
    <citation type="journal article" date="2014" name="Genome Announc.">
        <title>Trypanosoma cruzi Clone Dm28c Draft Genome Sequence.</title>
        <authorList>
            <person name="Grisard E.C."/>
            <person name="Teixeira S.M."/>
            <person name="de Almeida L.G."/>
            <person name="Stoco P.H."/>
            <person name="Gerber A.L."/>
            <person name="Talavera-Lopez C."/>
            <person name="Lima O.C."/>
            <person name="Andersson B."/>
            <person name="de Vasconcelos A.T."/>
        </authorList>
    </citation>
    <scope>NUCLEOTIDE SEQUENCE [LARGE SCALE GENOMIC DNA]</scope>
    <source>
        <strain evidence="2 3">Dm28c</strain>
    </source>
</reference>
<gene>
    <name evidence="2" type="ORF">TCDM_07405</name>
</gene>
<sequence length="156" mass="17219">MPRRHAAAKSSRVAHDGESRSHAAGQSVPAAAVLLSLRKEMKRAVGRVRWTSSLLSSSPHAESATTAGGPLQRPPQNAVFVAQEAYVYRCIYFNLRPEDSPTEFSHPPQSRSHLQLRLRRRLFSSFVPVPNSCLPRSPGPMNRTSRHTASGKIKMP</sequence>
<evidence type="ECO:0000256" key="1">
    <source>
        <dbReference type="SAM" id="MobiDB-lite"/>
    </source>
</evidence>
<dbReference type="VEuPathDB" id="TriTrypDB:TCDM_07405"/>
<accession>V5BEM8</accession>
<evidence type="ECO:0000313" key="3">
    <source>
        <dbReference type="Proteomes" id="UP000017861"/>
    </source>
</evidence>